<gene>
    <name evidence="1" type="ORF">QR79_15755</name>
</gene>
<evidence type="ECO:0000313" key="1">
    <source>
        <dbReference type="EMBL" id="KMO22457.1"/>
    </source>
</evidence>
<dbReference type="InterPro" id="IPR009354">
    <property type="entry name" value="Usg"/>
</dbReference>
<comment type="caution">
    <text evidence="1">The sequence shown here is derived from an EMBL/GenBank/DDBJ whole genome shotgun (WGS) entry which is preliminary data.</text>
</comment>
<reference evidence="1 2" key="1">
    <citation type="submission" date="2014-11" db="EMBL/GenBank/DDBJ databases">
        <title>Comparative genomics of Methylobacterium species.</title>
        <authorList>
            <person name="Chaudhry V."/>
            <person name="Patil P.B."/>
        </authorList>
    </citation>
    <scope>NUCLEOTIDE SEQUENCE [LARGE SCALE GENOMIC DNA]</scope>
    <source>
        <strain evidence="1 2">SE3.6</strain>
    </source>
</reference>
<accession>A0ABR5HCB2</accession>
<name>A0ABR5HCB2_9HYPH</name>
<dbReference type="RefSeq" id="WP_048425743.1">
    <property type="nucleotide sequence ID" value="NZ_JTHF01000012.1"/>
</dbReference>
<dbReference type="EMBL" id="JTHG01000135">
    <property type="protein sequence ID" value="KMO22457.1"/>
    <property type="molecule type" value="Genomic_DNA"/>
</dbReference>
<proteinExistence type="predicted"/>
<evidence type="ECO:0000313" key="2">
    <source>
        <dbReference type="Proteomes" id="UP000036471"/>
    </source>
</evidence>
<dbReference type="Proteomes" id="UP000036471">
    <property type="component" value="Unassembled WGS sequence"/>
</dbReference>
<protein>
    <submittedName>
        <fullName evidence="1">Usg</fullName>
    </submittedName>
</protein>
<keyword evidence="2" id="KW-1185">Reference proteome</keyword>
<sequence>MVSKEFRQQIEGYGLTTAHILYRIPDHPGVLQTFVWQEYDVAPRFPVLTGFLEFWKRELDGPLHSVRVAHSRLIKPAEFRAVNGVLTLH</sequence>
<dbReference type="Pfam" id="PF06233">
    <property type="entry name" value="Usg"/>
    <property type="match status" value="1"/>
</dbReference>
<organism evidence="1 2">
    <name type="scientific">Methylobacterium indicum</name>
    <dbReference type="NCBI Taxonomy" id="1775910"/>
    <lineage>
        <taxon>Bacteria</taxon>
        <taxon>Pseudomonadati</taxon>
        <taxon>Pseudomonadota</taxon>
        <taxon>Alphaproteobacteria</taxon>
        <taxon>Hyphomicrobiales</taxon>
        <taxon>Methylobacteriaceae</taxon>
        <taxon>Methylobacterium</taxon>
    </lineage>
</organism>